<evidence type="ECO:0000313" key="2">
    <source>
        <dbReference type="EMBL" id="MDH6283902.1"/>
    </source>
</evidence>
<dbReference type="Proteomes" id="UP001160334">
    <property type="component" value="Unassembled WGS sequence"/>
</dbReference>
<gene>
    <name evidence="2" type="ORF">M2280_005153</name>
</gene>
<dbReference type="PANTHER" id="PTHR33055">
    <property type="entry name" value="TRANSPOSASE FOR INSERTION SEQUENCE ELEMENT IS1111A"/>
    <property type="match status" value="1"/>
</dbReference>
<dbReference type="EMBL" id="JARXVC010000017">
    <property type="protein sequence ID" value="MDH6283902.1"/>
    <property type="molecule type" value="Genomic_DNA"/>
</dbReference>
<name>A0ABT6MHU7_9NOCA</name>
<dbReference type="PANTHER" id="PTHR33055:SF16">
    <property type="entry name" value="TRANSPOSASE FOR INSERTION SEQUENCE ELEMENT IS1547"/>
    <property type="match status" value="1"/>
</dbReference>
<sequence length="190" mass="21357">MEREFDTEEAARQLRAFGPETGADAMRKNIALEIIGDLRRIRFQIDEITTRIKTELTASRTQLLKIPGVRTVTAARILARTGNPSRFPNESAFANYTGTAPVEIASADKQRHRLSRSGDRMLNSAIHIVAVTQARTPSCDGYAYHQRKMAEGKASREAMRCLKRQVAKRLWRTMRDDQLARPAMQSADAA</sequence>
<proteinExistence type="predicted"/>
<protein>
    <submittedName>
        <fullName evidence="2">Transposase</fullName>
    </submittedName>
</protein>
<keyword evidence="3" id="KW-1185">Reference proteome</keyword>
<feature type="domain" description="Transposase IS116/IS110/IS902 C-terminal" evidence="1">
    <location>
        <begin position="62"/>
        <end position="137"/>
    </location>
</feature>
<evidence type="ECO:0000313" key="3">
    <source>
        <dbReference type="Proteomes" id="UP001160334"/>
    </source>
</evidence>
<dbReference type="Pfam" id="PF02371">
    <property type="entry name" value="Transposase_20"/>
    <property type="match status" value="1"/>
</dbReference>
<reference evidence="2 3" key="1">
    <citation type="submission" date="2023-04" db="EMBL/GenBank/DDBJ databases">
        <title>Forest soil microbial communities from Buena Vista Peninsula, Colon Province, Panama.</title>
        <authorList>
            <person name="Bouskill N."/>
        </authorList>
    </citation>
    <scope>NUCLEOTIDE SEQUENCE [LARGE SCALE GENOMIC DNA]</scope>
    <source>
        <strain evidence="2 3">CFH S0262</strain>
    </source>
</reference>
<accession>A0ABT6MHU7</accession>
<dbReference type="InterPro" id="IPR003346">
    <property type="entry name" value="Transposase_20"/>
</dbReference>
<organism evidence="2 3">
    <name type="scientific">Prescottella agglutinans</name>
    <dbReference type="NCBI Taxonomy" id="1644129"/>
    <lineage>
        <taxon>Bacteria</taxon>
        <taxon>Bacillati</taxon>
        <taxon>Actinomycetota</taxon>
        <taxon>Actinomycetes</taxon>
        <taxon>Mycobacteriales</taxon>
        <taxon>Nocardiaceae</taxon>
        <taxon>Prescottella</taxon>
    </lineage>
</organism>
<comment type="caution">
    <text evidence="2">The sequence shown here is derived from an EMBL/GenBank/DDBJ whole genome shotgun (WGS) entry which is preliminary data.</text>
</comment>
<dbReference type="InterPro" id="IPR047650">
    <property type="entry name" value="Transpos_IS110"/>
</dbReference>
<evidence type="ECO:0000259" key="1">
    <source>
        <dbReference type="Pfam" id="PF02371"/>
    </source>
</evidence>